<evidence type="ECO:0000313" key="1">
    <source>
        <dbReference type="EMBL" id="KAF0888298.1"/>
    </source>
</evidence>
<protein>
    <submittedName>
        <fullName evidence="1">Uncharacterized protein</fullName>
    </submittedName>
</protein>
<dbReference type="EMBL" id="SPHZ02000012">
    <property type="protein sequence ID" value="KAF0888298.1"/>
    <property type="molecule type" value="Genomic_DNA"/>
</dbReference>
<organism evidence="1 2">
    <name type="scientific">Oryza meyeriana var. granulata</name>
    <dbReference type="NCBI Taxonomy" id="110450"/>
    <lineage>
        <taxon>Eukaryota</taxon>
        <taxon>Viridiplantae</taxon>
        <taxon>Streptophyta</taxon>
        <taxon>Embryophyta</taxon>
        <taxon>Tracheophyta</taxon>
        <taxon>Spermatophyta</taxon>
        <taxon>Magnoliopsida</taxon>
        <taxon>Liliopsida</taxon>
        <taxon>Poales</taxon>
        <taxon>Poaceae</taxon>
        <taxon>BOP clade</taxon>
        <taxon>Oryzoideae</taxon>
        <taxon>Oryzeae</taxon>
        <taxon>Oryzinae</taxon>
        <taxon>Oryza</taxon>
        <taxon>Oryza meyeriana</taxon>
    </lineage>
</organism>
<reference evidence="1 2" key="1">
    <citation type="submission" date="2019-11" db="EMBL/GenBank/DDBJ databases">
        <title>Whole genome sequence of Oryza granulata.</title>
        <authorList>
            <person name="Li W."/>
        </authorList>
    </citation>
    <scope>NUCLEOTIDE SEQUENCE [LARGE SCALE GENOMIC DNA]</scope>
    <source>
        <strain evidence="2">cv. Menghai</strain>
        <tissue evidence="1">Leaf</tissue>
    </source>
</reference>
<dbReference type="AlphaFoldDB" id="A0A6G1BJS7"/>
<dbReference type="Proteomes" id="UP000479710">
    <property type="component" value="Unassembled WGS sequence"/>
</dbReference>
<sequence>MAKILPPTHAKIILILPRGHGGAPSSITREAPPPVNSSIVHVGRQPALESSSCCLPRLSSVEHAFIVRHMRRDAMHHLLPPSSKQENRHLPPPLRLVLLLLSS</sequence>
<comment type="caution">
    <text evidence="1">The sequence shown here is derived from an EMBL/GenBank/DDBJ whole genome shotgun (WGS) entry which is preliminary data.</text>
</comment>
<accession>A0A6G1BJS7</accession>
<evidence type="ECO:0000313" key="2">
    <source>
        <dbReference type="Proteomes" id="UP000479710"/>
    </source>
</evidence>
<gene>
    <name evidence="1" type="ORF">E2562_013741</name>
</gene>
<proteinExistence type="predicted"/>
<name>A0A6G1BJS7_9ORYZ</name>
<keyword evidence="2" id="KW-1185">Reference proteome</keyword>